<protein>
    <submittedName>
        <fullName evidence="5">SDR family NAD(P)-dependent oxidoreductase</fullName>
    </submittedName>
</protein>
<dbReference type="InterPro" id="IPR002347">
    <property type="entry name" value="SDR_fam"/>
</dbReference>
<proteinExistence type="inferred from homology"/>
<keyword evidence="2" id="KW-0560">Oxidoreductase</keyword>
<dbReference type="Gene3D" id="3.40.50.720">
    <property type="entry name" value="NAD(P)-binding Rossmann-like Domain"/>
    <property type="match status" value="1"/>
</dbReference>
<dbReference type="PROSITE" id="PS00061">
    <property type="entry name" value="ADH_SHORT"/>
    <property type="match status" value="1"/>
</dbReference>
<dbReference type="PANTHER" id="PTHR44196:SF1">
    <property type="entry name" value="DEHYDROGENASE_REDUCTASE SDR FAMILY MEMBER 7B"/>
    <property type="match status" value="1"/>
</dbReference>
<dbReference type="SMART" id="SM00822">
    <property type="entry name" value="PKS_KR"/>
    <property type="match status" value="1"/>
</dbReference>
<dbReference type="Proteomes" id="UP001432011">
    <property type="component" value="Chromosome"/>
</dbReference>
<evidence type="ECO:0000256" key="2">
    <source>
        <dbReference type="ARBA" id="ARBA00023002"/>
    </source>
</evidence>
<dbReference type="PRINTS" id="PR00080">
    <property type="entry name" value="SDRFAMILY"/>
</dbReference>
<reference evidence="5" key="1">
    <citation type="submission" date="2022-10" db="EMBL/GenBank/DDBJ databases">
        <title>The complete genomes of actinobacterial strains from the NBC collection.</title>
        <authorList>
            <person name="Joergensen T.S."/>
            <person name="Alvarez Arevalo M."/>
            <person name="Sterndorff E.B."/>
            <person name="Faurdal D."/>
            <person name="Vuksanovic O."/>
            <person name="Mourched A.-S."/>
            <person name="Charusanti P."/>
            <person name="Shaw S."/>
            <person name="Blin K."/>
            <person name="Weber T."/>
        </authorList>
    </citation>
    <scope>NUCLEOTIDE SEQUENCE</scope>
    <source>
        <strain evidence="5">NBC_00254</strain>
    </source>
</reference>
<accession>A0ABZ1SXX6</accession>
<dbReference type="SUPFAM" id="SSF51735">
    <property type="entry name" value="NAD(P)-binding Rossmann-fold domains"/>
    <property type="match status" value="1"/>
</dbReference>
<feature type="domain" description="Ketoreductase" evidence="4">
    <location>
        <begin position="13"/>
        <end position="179"/>
    </location>
</feature>
<dbReference type="InterPro" id="IPR057326">
    <property type="entry name" value="KR_dom"/>
</dbReference>
<evidence type="ECO:0000259" key="4">
    <source>
        <dbReference type="SMART" id="SM00822"/>
    </source>
</evidence>
<comment type="similarity">
    <text evidence="1 3">Belongs to the short-chain dehydrogenases/reductases (SDR) family.</text>
</comment>
<dbReference type="RefSeq" id="WP_261985944.1">
    <property type="nucleotide sequence ID" value="NZ_CP108085.1"/>
</dbReference>
<sequence length="261" mass="27264">MTRGAGRMRLAGARVLVTGASSGIGAATALELSARGARLVLSGRDQEALDGVAARTGGETLPADLSDPTADLAVRAGRVDVLVACAGEGWSGPLPRMSGGTAERMIAVNLTAHVQLTRLLLPGMLERGRGHLVYVASIAGVVGVREEAVYAATKAGLLAFAESLRYELPAVDVNGVEGKGVGVTAVVPGVVDTPFFARRGRPYTRRRPVPVPPERVARAIATAVERDRAEVYVPAWLRVPARLHGAAPGAFRILARRFGRP</sequence>
<dbReference type="Pfam" id="PF00106">
    <property type="entry name" value="adh_short"/>
    <property type="match status" value="1"/>
</dbReference>
<evidence type="ECO:0000313" key="5">
    <source>
        <dbReference type="EMBL" id="WUP77018.1"/>
    </source>
</evidence>
<keyword evidence="6" id="KW-1185">Reference proteome</keyword>
<evidence type="ECO:0000256" key="1">
    <source>
        <dbReference type="ARBA" id="ARBA00006484"/>
    </source>
</evidence>
<evidence type="ECO:0000313" key="6">
    <source>
        <dbReference type="Proteomes" id="UP001432011"/>
    </source>
</evidence>
<evidence type="ECO:0000256" key="3">
    <source>
        <dbReference type="RuleBase" id="RU000363"/>
    </source>
</evidence>
<dbReference type="InterPro" id="IPR020904">
    <property type="entry name" value="Sc_DH/Rdtase_CS"/>
</dbReference>
<name>A0ABZ1SXX6_9ACTN</name>
<organism evidence="5 6">
    <name type="scientific">Microbispora hainanensis</name>
    <dbReference type="NCBI Taxonomy" id="568844"/>
    <lineage>
        <taxon>Bacteria</taxon>
        <taxon>Bacillati</taxon>
        <taxon>Actinomycetota</taxon>
        <taxon>Actinomycetes</taxon>
        <taxon>Streptosporangiales</taxon>
        <taxon>Streptosporangiaceae</taxon>
        <taxon>Microbispora</taxon>
    </lineage>
</organism>
<dbReference type="PRINTS" id="PR00081">
    <property type="entry name" value="GDHRDH"/>
</dbReference>
<dbReference type="InterPro" id="IPR036291">
    <property type="entry name" value="NAD(P)-bd_dom_sf"/>
</dbReference>
<dbReference type="EMBL" id="CP108085">
    <property type="protein sequence ID" value="WUP77018.1"/>
    <property type="molecule type" value="Genomic_DNA"/>
</dbReference>
<dbReference type="PANTHER" id="PTHR44196">
    <property type="entry name" value="DEHYDROGENASE/REDUCTASE SDR FAMILY MEMBER 7B"/>
    <property type="match status" value="1"/>
</dbReference>
<gene>
    <name evidence="5" type="ORF">OG913_08450</name>
</gene>